<reference evidence="2" key="1">
    <citation type="journal article" date="2021" name="New Phytol.">
        <title>Evolutionary innovations through gain and loss of genes in the ectomycorrhizal Boletales.</title>
        <authorList>
            <person name="Wu G."/>
            <person name="Miyauchi S."/>
            <person name="Morin E."/>
            <person name="Kuo A."/>
            <person name="Drula E."/>
            <person name="Varga T."/>
            <person name="Kohler A."/>
            <person name="Feng B."/>
            <person name="Cao Y."/>
            <person name="Lipzen A."/>
            <person name="Daum C."/>
            <person name="Hundley H."/>
            <person name="Pangilinan J."/>
            <person name="Johnson J."/>
            <person name="Barry K."/>
            <person name="LaButti K."/>
            <person name="Ng V."/>
            <person name="Ahrendt S."/>
            <person name="Min B."/>
            <person name="Choi I.G."/>
            <person name="Park H."/>
            <person name="Plett J.M."/>
            <person name="Magnuson J."/>
            <person name="Spatafora J.W."/>
            <person name="Nagy L.G."/>
            <person name="Henrissat B."/>
            <person name="Grigoriev I.V."/>
            <person name="Yang Z.L."/>
            <person name="Xu J."/>
            <person name="Martin F.M."/>
        </authorList>
    </citation>
    <scope>NUCLEOTIDE SEQUENCE</scope>
    <source>
        <strain evidence="2">KKN 215</strain>
    </source>
</reference>
<accession>A0A8K0XNQ9</accession>
<name>A0A8K0XNQ9_9AGAR</name>
<proteinExistence type="predicted"/>
<dbReference type="EMBL" id="JAEVFJ010000021">
    <property type="protein sequence ID" value="KAH8097044.1"/>
    <property type="molecule type" value="Genomic_DNA"/>
</dbReference>
<keyword evidence="3" id="KW-1185">Reference proteome</keyword>
<evidence type="ECO:0000256" key="1">
    <source>
        <dbReference type="SAM" id="Phobius"/>
    </source>
</evidence>
<comment type="caution">
    <text evidence="2">The sequence shown here is derived from an EMBL/GenBank/DDBJ whole genome shotgun (WGS) entry which is preliminary data.</text>
</comment>
<sequence length="162" mass="17876">MNRLRRTSASTCAPSQKRCVSPIQCDEPMDGQLHTYFPCSVFLVCTLSHSSMMQVHDGSRTRVLAKVVCRSFPSSISKCMGAFLLFTNSLSTPHICCIPSTDLFVTFILSYCLIHSCLAVSVVFSALSVPLALLLLVLYPPSYTLQDRSDTADVLELDHPPR</sequence>
<dbReference type="AlphaFoldDB" id="A0A8K0XNQ9"/>
<keyword evidence="1" id="KW-0472">Membrane</keyword>
<keyword evidence="1" id="KW-1133">Transmembrane helix</keyword>
<protein>
    <submittedName>
        <fullName evidence="2">Uncharacterized protein</fullName>
    </submittedName>
</protein>
<keyword evidence="1" id="KW-0812">Transmembrane</keyword>
<organism evidence="2 3">
    <name type="scientific">Cristinia sonorae</name>
    <dbReference type="NCBI Taxonomy" id="1940300"/>
    <lineage>
        <taxon>Eukaryota</taxon>
        <taxon>Fungi</taxon>
        <taxon>Dikarya</taxon>
        <taxon>Basidiomycota</taxon>
        <taxon>Agaricomycotina</taxon>
        <taxon>Agaricomycetes</taxon>
        <taxon>Agaricomycetidae</taxon>
        <taxon>Agaricales</taxon>
        <taxon>Pleurotineae</taxon>
        <taxon>Stephanosporaceae</taxon>
        <taxon>Cristinia</taxon>
    </lineage>
</organism>
<evidence type="ECO:0000313" key="2">
    <source>
        <dbReference type="EMBL" id="KAH8097044.1"/>
    </source>
</evidence>
<dbReference type="Proteomes" id="UP000813824">
    <property type="component" value="Unassembled WGS sequence"/>
</dbReference>
<gene>
    <name evidence="2" type="ORF">BXZ70DRAFT_307767</name>
</gene>
<feature type="transmembrane region" description="Helical" evidence="1">
    <location>
        <begin position="117"/>
        <end position="139"/>
    </location>
</feature>
<evidence type="ECO:0000313" key="3">
    <source>
        <dbReference type="Proteomes" id="UP000813824"/>
    </source>
</evidence>